<name>A0A0E0NWM6_ORYRU</name>
<evidence type="ECO:0000313" key="1">
    <source>
        <dbReference type="EnsemblPlants" id="ORUFI03G22400.1"/>
    </source>
</evidence>
<accession>A0A0E0NWM6</accession>
<reference evidence="1" key="2">
    <citation type="submission" date="2015-06" db="UniProtKB">
        <authorList>
            <consortium name="EnsemblPlants"/>
        </authorList>
    </citation>
    <scope>IDENTIFICATION</scope>
</reference>
<organism evidence="1 2">
    <name type="scientific">Oryza rufipogon</name>
    <name type="common">Brownbeard rice</name>
    <name type="synonym">Asian wild rice</name>
    <dbReference type="NCBI Taxonomy" id="4529"/>
    <lineage>
        <taxon>Eukaryota</taxon>
        <taxon>Viridiplantae</taxon>
        <taxon>Streptophyta</taxon>
        <taxon>Embryophyta</taxon>
        <taxon>Tracheophyta</taxon>
        <taxon>Spermatophyta</taxon>
        <taxon>Magnoliopsida</taxon>
        <taxon>Liliopsida</taxon>
        <taxon>Poales</taxon>
        <taxon>Poaceae</taxon>
        <taxon>BOP clade</taxon>
        <taxon>Oryzoideae</taxon>
        <taxon>Oryzeae</taxon>
        <taxon>Oryzinae</taxon>
        <taxon>Oryza</taxon>
    </lineage>
</organism>
<dbReference type="AlphaFoldDB" id="A0A0E0NWM6"/>
<dbReference type="OMA" id="FHHCAAY"/>
<proteinExistence type="predicted"/>
<sequence>MLVPEAELPVQSSAAAAAPIDWMWYTVHLTVEEIERITARVEAVTTALEAIRPALDMAVGLLGEDIYAAEILDDYMLAALVPAGAGQAPLPDATLDAAARTFATVSSGAPLLPGSILDVGNLISAAYDIVDQPPPDAPTPDGLLNDAITDLQAAFADGVLLTNVRNHFHHCAAYLHVQPIDADPTWTAWTGQAQQANYFATDALAMLNVVAWEAMDAMELIRSHCLVPSPERNEHMRELERCLLTAIKYIDKAIAAVGLVHGEVELMDQTLRQAIHDANIPANGWA</sequence>
<dbReference type="EnsemblPlants" id="ORUFI03G22400.1">
    <property type="protein sequence ID" value="ORUFI03G22400.1"/>
    <property type="gene ID" value="ORUFI03G22400"/>
</dbReference>
<protein>
    <submittedName>
        <fullName evidence="1">Uncharacterized protein</fullName>
    </submittedName>
</protein>
<evidence type="ECO:0000313" key="2">
    <source>
        <dbReference type="Proteomes" id="UP000008022"/>
    </source>
</evidence>
<dbReference type="HOGENOM" id="CLU_093303_0_0_1"/>
<dbReference type="Proteomes" id="UP000008022">
    <property type="component" value="Unassembled WGS sequence"/>
</dbReference>
<keyword evidence="2" id="KW-1185">Reference proteome</keyword>
<dbReference type="Gramene" id="ORUFI03G22400.1">
    <property type="protein sequence ID" value="ORUFI03G22400.1"/>
    <property type="gene ID" value="ORUFI03G22400"/>
</dbReference>
<reference evidence="2" key="1">
    <citation type="submission" date="2013-06" db="EMBL/GenBank/DDBJ databases">
        <authorList>
            <person name="Zhao Q."/>
        </authorList>
    </citation>
    <scope>NUCLEOTIDE SEQUENCE</scope>
    <source>
        <strain evidence="2">cv. W1943</strain>
    </source>
</reference>